<dbReference type="AlphaFoldDB" id="A0A4Y7L8S4"/>
<evidence type="ECO:0000313" key="1">
    <source>
        <dbReference type="EMBL" id="RZC81616.1"/>
    </source>
</evidence>
<evidence type="ECO:0000313" key="2">
    <source>
        <dbReference type="Proteomes" id="UP000316621"/>
    </source>
</evidence>
<keyword evidence="2" id="KW-1185">Reference proteome</keyword>
<name>A0A4Y7L8S4_PAPSO</name>
<proteinExistence type="predicted"/>
<accession>A0A4Y7L8S4</accession>
<protein>
    <submittedName>
        <fullName evidence="1">Uncharacterized protein</fullName>
    </submittedName>
</protein>
<dbReference type="EMBL" id="CM010724">
    <property type="protein sequence ID" value="RZC81616.1"/>
    <property type="molecule type" value="Genomic_DNA"/>
</dbReference>
<gene>
    <name evidence="1" type="ORF">C5167_044197</name>
</gene>
<reference evidence="1 2" key="1">
    <citation type="journal article" date="2018" name="Science">
        <title>The opium poppy genome and morphinan production.</title>
        <authorList>
            <person name="Guo L."/>
            <person name="Winzer T."/>
            <person name="Yang X."/>
            <person name="Li Y."/>
            <person name="Ning Z."/>
            <person name="He Z."/>
            <person name="Teodor R."/>
            <person name="Lu Y."/>
            <person name="Bowser T.A."/>
            <person name="Graham I.A."/>
            <person name="Ye K."/>
        </authorList>
    </citation>
    <scope>NUCLEOTIDE SEQUENCE [LARGE SCALE GENOMIC DNA]</scope>
    <source>
        <strain evidence="2">cv. HN1</strain>
        <tissue evidence="1">Leaves</tissue>
    </source>
</reference>
<organism evidence="1 2">
    <name type="scientific">Papaver somniferum</name>
    <name type="common">Opium poppy</name>
    <dbReference type="NCBI Taxonomy" id="3469"/>
    <lineage>
        <taxon>Eukaryota</taxon>
        <taxon>Viridiplantae</taxon>
        <taxon>Streptophyta</taxon>
        <taxon>Embryophyta</taxon>
        <taxon>Tracheophyta</taxon>
        <taxon>Spermatophyta</taxon>
        <taxon>Magnoliopsida</taxon>
        <taxon>Ranunculales</taxon>
        <taxon>Papaveraceae</taxon>
        <taxon>Papaveroideae</taxon>
        <taxon>Papaver</taxon>
    </lineage>
</organism>
<sequence>MVDHTYHARLLNFLCLKKGWTWCRSCQDGCWVNVLTWILLPFSLSGYTYCGRTQIIGVDGKRKMEIRVEAGYLFIVPRVLILKSSSLHQTKKTMRISSHLLQSFFSFN</sequence>
<dbReference type="Gramene" id="RZC81616">
    <property type="protein sequence ID" value="RZC81616"/>
    <property type="gene ID" value="C5167_044197"/>
</dbReference>
<dbReference type="Proteomes" id="UP000316621">
    <property type="component" value="Chromosome 10"/>
</dbReference>